<dbReference type="InterPro" id="IPR058163">
    <property type="entry name" value="LysR-type_TF_proteobact-type"/>
</dbReference>
<evidence type="ECO:0000256" key="4">
    <source>
        <dbReference type="ARBA" id="ARBA00023163"/>
    </source>
</evidence>
<dbReference type="OrthoDB" id="5526340at2"/>
<dbReference type="GO" id="GO:0003700">
    <property type="term" value="F:DNA-binding transcription factor activity"/>
    <property type="evidence" value="ECO:0007669"/>
    <property type="project" value="InterPro"/>
</dbReference>
<dbReference type="Proteomes" id="UP000315949">
    <property type="component" value="Unassembled WGS sequence"/>
</dbReference>
<dbReference type="InterPro" id="IPR036388">
    <property type="entry name" value="WH-like_DNA-bd_sf"/>
</dbReference>
<dbReference type="FunFam" id="3.40.190.10:FF:000017">
    <property type="entry name" value="Glycine cleavage system transcriptional activator"/>
    <property type="match status" value="1"/>
</dbReference>
<dbReference type="InterPro" id="IPR036390">
    <property type="entry name" value="WH_DNA-bd_sf"/>
</dbReference>
<dbReference type="EMBL" id="VOHE01000002">
    <property type="protein sequence ID" value="TWT20460.1"/>
    <property type="molecule type" value="Genomic_DNA"/>
</dbReference>
<keyword evidence="7" id="KW-1185">Reference proteome</keyword>
<dbReference type="GO" id="GO:0043565">
    <property type="term" value="F:sequence-specific DNA binding"/>
    <property type="evidence" value="ECO:0007669"/>
    <property type="project" value="TreeGrafter"/>
</dbReference>
<dbReference type="SUPFAM" id="SSF46785">
    <property type="entry name" value="Winged helix' DNA-binding domain"/>
    <property type="match status" value="1"/>
</dbReference>
<dbReference type="PANTHER" id="PTHR30537:SF74">
    <property type="entry name" value="HTH-TYPE TRANSCRIPTIONAL REGULATOR TRPI"/>
    <property type="match status" value="1"/>
</dbReference>
<evidence type="ECO:0000256" key="2">
    <source>
        <dbReference type="ARBA" id="ARBA00023015"/>
    </source>
</evidence>
<dbReference type="Pfam" id="PF03466">
    <property type="entry name" value="LysR_substrate"/>
    <property type="match status" value="1"/>
</dbReference>
<evidence type="ECO:0000259" key="5">
    <source>
        <dbReference type="PROSITE" id="PS50931"/>
    </source>
</evidence>
<dbReference type="Gene3D" id="3.40.190.10">
    <property type="entry name" value="Periplasmic binding protein-like II"/>
    <property type="match status" value="2"/>
</dbReference>
<comment type="similarity">
    <text evidence="1">Belongs to the LysR transcriptional regulatory family.</text>
</comment>
<keyword evidence="4" id="KW-0804">Transcription</keyword>
<dbReference type="AlphaFoldDB" id="A0A5C5U5B0"/>
<dbReference type="PANTHER" id="PTHR30537">
    <property type="entry name" value="HTH-TYPE TRANSCRIPTIONAL REGULATOR"/>
    <property type="match status" value="1"/>
</dbReference>
<name>A0A5C5U5B0_9GAMM</name>
<evidence type="ECO:0000256" key="3">
    <source>
        <dbReference type="ARBA" id="ARBA00023125"/>
    </source>
</evidence>
<dbReference type="PROSITE" id="PS50931">
    <property type="entry name" value="HTH_LYSR"/>
    <property type="match status" value="1"/>
</dbReference>
<organism evidence="6 7">
    <name type="scientific">Luteimonas wenzhouensis</name>
    <dbReference type="NCBI Taxonomy" id="2599615"/>
    <lineage>
        <taxon>Bacteria</taxon>
        <taxon>Pseudomonadati</taxon>
        <taxon>Pseudomonadota</taxon>
        <taxon>Gammaproteobacteria</taxon>
        <taxon>Lysobacterales</taxon>
        <taxon>Lysobacteraceae</taxon>
        <taxon>Luteimonas</taxon>
    </lineage>
</organism>
<dbReference type="Pfam" id="PF00126">
    <property type="entry name" value="HTH_1"/>
    <property type="match status" value="1"/>
</dbReference>
<evidence type="ECO:0000256" key="1">
    <source>
        <dbReference type="ARBA" id="ARBA00009437"/>
    </source>
</evidence>
<comment type="caution">
    <text evidence="6">The sequence shown here is derived from an EMBL/GenBank/DDBJ whole genome shotgun (WGS) entry which is preliminary data.</text>
</comment>
<dbReference type="Gene3D" id="1.10.10.10">
    <property type="entry name" value="Winged helix-like DNA-binding domain superfamily/Winged helix DNA-binding domain"/>
    <property type="match status" value="1"/>
</dbReference>
<keyword evidence="2" id="KW-0805">Transcription regulation</keyword>
<reference evidence="6 7" key="1">
    <citation type="submission" date="2019-07" db="EMBL/GenBank/DDBJ databases">
        <title>Luteimonas sp. YD-1 nov., isolated from acidic soil.</title>
        <authorList>
            <person name="Zhou J."/>
        </authorList>
    </citation>
    <scope>NUCLEOTIDE SEQUENCE [LARGE SCALE GENOMIC DNA]</scope>
    <source>
        <strain evidence="6 7">YD-1</strain>
    </source>
</reference>
<keyword evidence="3" id="KW-0238">DNA-binding</keyword>
<proteinExistence type="inferred from homology"/>
<dbReference type="RefSeq" id="WP_146310952.1">
    <property type="nucleotide sequence ID" value="NZ_VOHE01000002.1"/>
</dbReference>
<dbReference type="FunFam" id="1.10.10.10:FF:000038">
    <property type="entry name" value="Glycine cleavage system transcriptional activator"/>
    <property type="match status" value="1"/>
</dbReference>
<dbReference type="GO" id="GO:0006351">
    <property type="term" value="P:DNA-templated transcription"/>
    <property type="evidence" value="ECO:0007669"/>
    <property type="project" value="TreeGrafter"/>
</dbReference>
<dbReference type="SUPFAM" id="SSF53850">
    <property type="entry name" value="Periplasmic binding protein-like II"/>
    <property type="match status" value="1"/>
</dbReference>
<sequence>MADPGLPSLNALRAFEAAARRGNLSRAADELHVTHGAVSRQVRLLEEELGVALFHRDGRRLRLTAAGRRLAEAAGSAFAGIQATVRALRRAGESGTRVIGCPGSLLARWMIPRLERLRAELPGLQLHLSPHEGDFAPALPGLDAALLIGAPPWPPQWRVHVLAPERVGPVVDPRHPAAARLAGRPPSALLQEDLLHTASRPQAWPGWARRQGLDPVALRLGTGFEHLYYLLEAALAGLGVAIAPQPLVAAEVAAGRLLAPWGFVDTGAQWCLCTRAGDDPELERLADWLRAQLAATD</sequence>
<evidence type="ECO:0000313" key="7">
    <source>
        <dbReference type="Proteomes" id="UP000315949"/>
    </source>
</evidence>
<gene>
    <name evidence="6" type="ORF">FQY79_03710</name>
</gene>
<feature type="domain" description="HTH lysR-type" evidence="5">
    <location>
        <begin position="7"/>
        <end position="64"/>
    </location>
</feature>
<evidence type="ECO:0000313" key="6">
    <source>
        <dbReference type="EMBL" id="TWT20460.1"/>
    </source>
</evidence>
<accession>A0A5C5U5B0</accession>
<protein>
    <submittedName>
        <fullName evidence="6">LysR family transcriptional regulator</fullName>
    </submittedName>
</protein>
<dbReference type="InterPro" id="IPR005119">
    <property type="entry name" value="LysR_subst-bd"/>
</dbReference>
<dbReference type="InterPro" id="IPR000847">
    <property type="entry name" value="LysR_HTH_N"/>
</dbReference>
<dbReference type="PRINTS" id="PR00039">
    <property type="entry name" value="HTHLYSR"/>
</dbReference>